<dbReference type="STRING" id="13333.W1NN33"/>
<reference evidence="4" key="1">
    <citation type="journal article" date="2013" name="Science">
        <title>The Amborella genome and the evolution of flowering plants.</title>
        <authorList>
            <consortium name="Amborella Genome Project"/>
        </authorList>
    </citation>
    <scope>NUCLEOTIDE SEQUENCE [LARGE SCALE GENOMIC DNA]</scope>
</reference>
<protein>
    <recommendedName>
        <fullName evidence="2">Essential protein Yae1 N-terminal domain-containing protein</fullName>
    </recommendedName>
</protein>
<dbReference type="InterPro" id="IPR019191">
    <property type="entry name" value="Essential_protein_Yae1_N"/>
</dbReference>
<name>W1NN33_AMBTC</name>
<dbReference type="HOGENOM" id="CLU_093191_3_0_1"/>
<dbReference type="Pfam" id="PF09811">
    <property type="entry name" value="Yae1_N"/>
    <property type="match status" value="1"/>
</dbReference>
<dbReference type="Proteomes" id="UP000017836">
    <property type="component" value="Unassembled WGS sequence"/>
</dbReference>
<organism evidence="3 4">
    <name type="scientific">Amborella trichopoda</name>
    <dbReference type="NCBI Taxonomy" id="13333"/>
    <lineage>
        <taxon>Eukaryota</taxon>
        <taxon>Viridiplantae</taxon>
        <taxon>Streptophyta</taxon>
        <taxon>Embryophyta</taxon>
        <taxon>Tracheophyta</taxon>
        <taxon>Spermatophyta</taxon>
        <taxon>Magnoliopsida</taxon>
        <taxon>Amborellales</taxon>
        <taxon>Amborellaceae</taxon>
        <taxon>Amborella</taxon>
    </lineage>
</organism>
<dbReference type="InterPro" id="IPR052436">
    <property type="entry name" value="LTO1_adapter"/>
</dbReference>
<keyword evidence="4" id="KW-1185">Reference proteome</keyword>
<dbReference type="OMA" id="FKQVCSM"/>
<proteinExistence type="inferred from homology"/>
<feature type="domain" description="Essential protein Yae1 N-terminal" evidence="2">
    <location>
        <begin position="50"/>
        <end position="88"/>
    </location>
</feature>
<gene>
    <name evidence="3" type="ORF">AMTR_s00202p00030010</name>
</gene>
<dbReference type="Gramene" id="ERM96734">
    <property type="protein sequence ID" value="ERM96734"/>
    <property type="gene ID" value="AMTR_s00202p00030010"/>
</dbReference>
<evidence type="ECO:0000313" key="4">
    <source>
        <dbReference type="Proteomes" id="UP000017836"/>
    </source>
</evidence>
<evidence type="ECO:0000256" key="1">
    <source>
        <dbReference type="ARBA" id="ARBA00038090"/>
    </source>
</evidence>
<dbReference type="eggNOG" id="KOG4595">
    <property type="taxonomic scope" value="Eukaryota"/>
</dbReference>
<evidence type="ECO:0000259" key="2">
    <source>
        <dbReference type="Pfam" id="PF09811"/>
    </source>
</evidence>
<evidence type="ECO:0000313" key="3">
    <source>
        <dbReference type="EMBL" id="ERM96734.1"/>
    </source>
</evidence>
<sequence length="168" mass="19030">MAIVLLSMWNTLTVYRSYCRISRVAIMGDPATDDIFDSSLSLEDDHLKEGYNEGFEDGKILGKQEGKDVGLKLGFETGEELGFYWGCVNVWNAATRINPDVFSSRVCKNMKQMEELLDKYPILEPEDEHIDEIMASLRLKFRIIASSLSVHIEYNGYPKSSEGNTIGF</sequence>
<dbReference type="AlphaFoldDB" id="W1NN33"/>
<dbReference type="PANTHER" id="PTHR28532">
    <property type="entry name" value="GEO13458P1"/>
    <property type="match status" value="1"/>
</dbReference>
<dbReference type="PANTHER" id="PTHR28532:SF1">
    <property type="entry name" value="ORAL CANCER OVEREXPRESSED 1"/>
    <property type="match status" value="1"/>
</dbReference>
<accession>W1NN33</accession>
<comment type="similarity">
    <text evidence="1">Belongs to the LTO1 family.</text>
</comment>
<dbReference type="EMBL" id="KI397101">
    <property type="protein sequence ID" value="ERM96734.1"/>
    <property type="molecule type" value="Genomic_DNA"/>
</dbReference>